<evidence type="ECO:0000313" key="1">
    <source>
        <dbReference type="EMBL" id="KAK8033511.1"/>
    </source>
</evidence>
<sequence length="204" mass="23194">MALRQPLNDKPSNVSMDQLNNTWSRLEITDHPQVNHCFDRGNSFFDEDVPMLSRQQSNRTSSTNHNWRDITQQLSDELWDAIENPPEWGGAVTIYLPRRKLRSIVTPERVGCIISGLESFNDHEVETLVHAAFHGGLVDGTHRNPSVKLLAALACCGAVDNYLDLVNQMSIEMPKSRMPPDWPHVPRRCWHQCPKHILPMGVPS</sequence>
<evidence type="ECO:0000313" key="2">
    <source>
        <dbReference type="Proteomes" id="UP001396898"/>
    </source>
</evidence>
<protein>
    <submittedName>
        <fullName evidence="1">Uncharacterized protein</fullName>
    </submittedName>
</protein>
<reference evidence="1 2" key="1">
    <citation type="submission" date="2023-01" db="EMBL/GenBank/DDBJ databases">
        <title>Analysis of 21 Apiospora genomes using comparative genomics revels a genus with tremendous synthesis potential of carbohydrate active enzymes and secondary metabolites.</title>
        <authorList>
            <person name="Sorensen T."/>
        </authorList>
    </citation>
    <scope>NUCLEOTIDE SEQUENCE [LARGE SCALE GENOMIC DNA]</scope>
    <source>
        <strain evidence="1 2">CBS 20057</strain>
    </source>
</reference>
<keyword evidence="2" id="KW-1185">Reference proteome</keyword>
<dbReference type="EMBL" id="JAQQWI010000006">
    <property type="protein sequence ID" value="KAK8033511.1"/>
    <property type="molecule type" value="Genomic_DNA"/>
</dbReference>
<proteinExistence type="predicted"/>
<dbReference type="Proteomes" id="UP001396898">
    <property type="component" value="Unassembled WGS sequence"/>
</dbReference>
<accession>A0ABR1SGT0</accession>
<gene>
    <name evidence="1" type="ORF">PG991_002909</name>
</gene>
<organism evidence="1 2">
    <name type="scientific">Apiospora marii</name>
    <dbReference type="NCBI Taxonomy" id="335849"/>
    <lineage>
        <taxon>Eukaryota</taxon>
        <taxon>Fungi</taxon>
        <taxon>Dikarya</taxon>
        <taxon>Ascomycota</taxon>
        <taxon>Pezizomycotina</taxon>
        <taxon>Sordariomycetes</taxon>
        <taxon>Xylariomycetidae</taxon>
        <taxon>Amphisphaeriales</taxon>
        <taxon>Apiosporaceae</taxon>
        <taxon>Apiospora</taxon>
    </lineage>
</organism>
<comment type="caution">
    <text evidence="1">The sequence shown here is derived from an EMBL/GenBank/DDBJ whole genome shotgun (WGS) entry which is preliminary data.</text>
</comment>
<name>A0ABR1SGT0_9PEZI</name>